<evidence type="ECO:0000313" key="2">
    <source>
        <dbReference type="Proteomes" id="UP001220022"/>
    </source>
</evidence>
<gene>
    <name evidence="1" type="ORF">P2L57_38435</name>
</gene>
<comment type="caution">
    <text evidence="1">The sequence shown here is derived from an EMBL/GenBank/DDBJ whole genome shotgun (WGS) entry which is preliminary data.</text>
</comment>
<accession>A0ABT5ZCU1</accession>
<reference evidence="1 2" key="1">
    <citation type="submission" date="2023-03" db="EMBL/GenBank/DDBJ databases">
        <title>Draft genome sequence of type strain Streptomyces ferralitis JCM 14344.</title>
        <authorList>
            <person name="Klaysubun C."/>
            <person name="Duangmal K."/>
        </authorList>
    </citation>
    <scope>NUCLEOTIDE SEQUENCE [LARGE SCALE GENOMIC DNA]</scope>
    <source>
        <strain evidence="1 2">JCM 14344</strain>
    </source>
</reference>
<name>A0ABT5ZCU1_9ACTN</name>
<proteinExistence type="predicted"/>
<dbReference type="Proteomes" id="UP001220022">
    <property type="component" value="Unassembled WGS sequence"/>
</dbReference>
<sequence>MPSSGDAILQLRATRTRPELLYAPYRESVAALLEQAAAVCRMAAL</sequence>
<dbReference type="EMBL" id="JARHTQ010000056">
    <property type="protein sequence ID" value="MDF2261391.1"/>
    <property type="molecule type" value="Genomic_DNA"/>
</dbReference>
<evidence type="ECO:0000313" key="1">
    <source>
        <dbReference type="EMBL" id="MDF2261391.1"/>
    </source>
</evidence>
<dbReference type="RefSeq" id="WP_275822947.1">
    <property type="nucleotide sequence ID" value="NZ_BAAANM010000047.1"/>
</dbReference>
<organism evidence="1 2">
    <name type="scientific">Streptantibioticus ferralitis</name>
    <dbReference type="NCBI Taxonomy" id="236510"/>
    <lineage>
        <taxon>Bacteria</taxon>
        <taxon>Bacillati</taxon>
        <taxon>Actinomycetota</taxon>
        <taxon>Actinomycetes</taxon>
        <taxon>Kitasatosporales</taxon>
        <taxon>Streptomycetaceae</taxon>
        <taxon>Streptantibioticus</taxon>
    </lineage>
</organism>
<protein>
    <submittedName>
        <fullName evidence="1">Uncharacterized protein</fullName>
    </submittedName>
</protein>
<keyword evidence="2" id="KW-1185">Reference proteome</keyword>